<evidence type="ECO:0000256" key="1">
    <source>
        <dbReference type="SAM" id="MobiDB-lite"/>
    </source>
</evidence>
<accession>A0A1E7F3W1</accession>
<feature type="region of interest" description="Disordered" evidence="1">
    <location>
        <begin position="216"/>
        <end position="235"/>
    </location>
</feature>
<protein>
    <submittedName>
        <fullName evidence="2">Uncharacterized protein</fullName>
    </submittedName>
</protein>
<organism evidence="2 3">
    <name type="scientific">Fragilariopsis cylindrus CCMP1102</name>
    <dbReference type="NCBI Taxonomy" id="635003"/>
    <lineage>
        <taxon>Eukaryota</taxon>
        <taxon>Sar</taxon>
        <taxon>Stramenopiles</taxon>
        <taxon>Ochrophyta</taxon>
        <taxon>Bacillariophyta</taxon>
        <taxon>Bacillariophyceae</taxon>
        <taxon>Bacillariophycidae</taxon>
        <taxon>Bacillariales</taxon>
        <taxon>Bacillariaceae</taxon>
        <taxon>Fragilariopsis</taxon>
    </lineage>
</organism>
<dbReference type="EMBL" id="KV784364">
    <property type="protein sequence ID" value="OEU12871.1"/>
    <property type="molecule type" value="Genomic_DNA"/>
</dbReference>
<feature type="region of interest" description="Disordered" evidence="1">
    <location>
        <begin position="372"/>
        <end position="392"/>
    </location>
</feature>
<evidence type="ECO:0000313" key="2">
    <source>
        <dbReference type="EMBL" id="OEU12871.1"/>
    </source>
</evidence>
<reference evidence="2 3" key="1">
    <citation type="submission" date="2016-09" db="EMBL/GenBank/DDBJ databases">
        <title>Extensive genetic diversity and differential bi-allelic expression allows diatom success in the polar Southern Ocean.</title>
        <authorList>
            <consortium name="DOE Joint Genome Institute"/>
            <person name="Mock T."/>
            <person name="Otillar R.P."/>
            <person name="Strauss J."/>
            <person name="Dupont C."/>
            <person name="Frickenhaus S."/>
            <person name="Maumus F."/>
            <person name="Mcmullan M."/>
            <person name="Sanges R."/>
            <person name="Schmutz J."/>
            <person name="Toseland A."/>
            <person name="Valas R."/>
            <person name="Veluchamy A."/>
            <person name="Ward B.J."/>
            <person name="Allen A."/>
            <person name="Barry K."/>
            <person name="Falciatore A."/>
            <person name="Ferrante M."/>
            <person name="Fortunato A.E."/>
            <person name="Gloeckner G."/>
            <person name="Gruber A."/>
            <person name="Hipkin R."/>
            <person name="Janech M."/>
            <person name="Kroth P."/>
            <person name="Leese F."/>
            <person name="Lindquist E."/>
            <person name="Lyon B.R."/>
            <person name="Martin J."/>
            <person name="Mayer C."/>
            <person name="Parker M."/>
            <person name="Quesneville H."/>
            <person name="Raymond J."/>
            <person name="Uhlig C."/>
            <person name="Valentin K.U."/>
            <person name="Worden A.Z."/>
            <person name="Armbrust E.V."/>
            <person name="Bowler C."/>
            <person name="Green B."/>
            <person name="Moulton V."/>
            <person name="Van Oosterhout C."/>
            <person name="Grigoriev I."/>
        </authorList>
    </citation>
    <scope>NUCLEOTIDE SEQUENCE [LARGE SCALE GENOMIC DNA]</scope>
    <source>
        <strain evidence="2 3">CCMP1102</strain>
    </source>
</reference>
<name>A0A1E7F3W1_9STRA</name>
<feature type="compositionally biased region" description="Acidic residues" evidence="1">
    <location>
        <begin position="43"/>
        <end position="53"/>
    </location>
</feature>
<feature type="region of interest" description="Disordered" evidence="1">
    <location>
        <begin position="311"/>
        <end position="360"/>
    </location>
</feature>
<dbReference type="Proteomes" id="UP000095751">
    <property type="component" value="Unassembled WGS sequence"/>
</dbReference>
<sequence length="543" mass="61411">MSTSTTKHNKPSIVVAGQNRDEVLSFSIRNNNNNKRKIGNTDNNDDDTTGDNEDNETVIQQQRVRAAQTSQSQLCRCWCTFHDFRLSTIHEHPSFVWLGPSSMAVYWYKEYLQTMTMNKQGWIRIPKEFKKNSTTIIIPQPSQHPTTAIKGTTIRTLLQRNKVERKPQQIQKQNSKGNFYFIPGQYLRPDPPDGARIVVYNSDCTNISSTMMAVDNSNNNNNNNNNNKDDSNNNIVVSTTDTTTIMTATATAACTEATNTNNTNTTNTTTNSIRIQKILRYGVPDIHYATSYIGVYNLLRSYGRFIKISSKKSQNQNTGSSFSNGNRSTSSNKRRRCNKEEEGKQQQHQHQQNQKEDEDLHIVVPFDYKGPDLIIPKEQQDDPTDMTDQQHYQQTIQSPYQQINQTSARPMTSPPTLPPTLPLTFTTQNFTPVAAVVTPFSYTYICTGTNIIDTTTCCKSSTSTTTTQGNTKRDSESAMLPTLSILTYIATIIERATTLSDGLPEKGSTRTRTLRRYNNCNQRKRRTNDVLKQQEPTKIATKG</sequence>
<dbReference type="KEGG" id="fcy:FRACYDRAFT_244144"/>
<gene>
    <name evidence="2" type="ORF">FRACYDRAFT_244144</name>
</gene>
<feature type="region of interest" description="Disordered" evidence="1">
    <location>
        <begin position="31"/>
        <end position="53"/>
    </location>
</feature>
<keyword evidence="3" id="KW-1185">Reference proteome</keyword>
<dbReference type="AlphaFoldDB" id="A0A1E7F3W1"/>
<dbReference type="OrthoDB" id="10676889at2759"/>
<feature type="region of interest" description="Disordered" evidence="1">
    <location>
        <begin position="521"/>
        <end position="543"/>
    </location>
</feature>
<feature type="compositionally biased region" description="Low complexity" evidence="1">
    <location>
        <begin position="317"/>
        <end position="331"/>
    </location>
</feature>
<feature type="compositionally biased region" description="Low complexity" evidence="1">
    <location>
        <begin position="216"/>
        <end position="226"/>
    </location>
</feature>
<dbReference type="InParanoid" id="A0A1E7F3W1"/>
<proteinExistence type="predicted"/>
<evidence type="ECO:0000313" key="3">
    <source>
        <dbReference type="Proteomes" id="UP000095751"/>
    </source>
</evidence>